<dbReference type="Pfam" id="PF22725">
    <property type="entry name" value="GFO_IDH_MocA_C3"/>
    <property type="match status" value="1"/>
</dbReference>
<dbReference type="Gene3D" id="3.30.360.10">
    <property type="entry name" value="Dihydrodipicolinate Reductase, domain 2"/>
    <property type="match status" value="1"/>
</dbReference>
<proteinExistence type="inferred from homology"/>
<sequence>MTTDVRALKIGVLGASRIAEKAITQASRETGDRRYAVAASSRDRAVAYAEQYGYERVHEDYDALVRDPEIDLVYIGLVNGLHAEWTSRALRAGRNVLVEKPFAANLGEFEGIAAQLESSAGWVWEGFHYRHHPVMRRMLDAVATGELGELRRVEVRMCMPNPGDADPRWSFGLAGGAMMDVGCYALHAVREVGDVLGLRARVLGATAEGWGADERVDARVTANLALGEVPVRLEASMTAPEFDFGLRIVGERGSVFAPSFVLPVEDDRVVVTVDGRERTERLGTSSTYTHQLQVVGQALREGERSLVELERSRTNARLIDEVYRAAGMPLRQSVTGSHM</sequence>
<dbReference type="InterPro" id="IPR036291">
    <property type="entry name" value="NAD(P)-bd_dom_sf"/>
</dbReference>
<gene>
    <name evidence="6" type="ORF">ACFSW7_07080</name>
</gene>
<dbReference type="SUPFAM" id="SSF55347">
    <property type="entry name" value="Glyceraldehyde-3-phosphate dehydrogenase-like, C-terminal domain"/>
    <property type="match status" value="1"/>
</dbReference>
<dbReference type="Pfam" id="PF01408">
    <property type="entry name" value="GFO_IDH_MocA"/>
    <property type="match status" value="1"/>
</dbReference>
<dbReference type="Gene3D" id="3.40.50.720">
    <property type="entry name" value="NAD(P)-binding Rossmann-like Domain"/>
    <property type="match status" value="1"/>
</dbReference>
<dbReference type="InterPro" id="IPR050984">
    <property type="entry name" value="Gfo/Idh/MocA_domain"/>
</dbReference>
<dbReference type="Proteomes" id="UP001597492">
    <property type="component" value="Unassembled WGS sequence"/>
</dbReference>
<keyword evidence="2" id="KW-0560">Oxidoreductase</keyword>
<organism evidence="6 7">
    <name type="scientific">Gulosibacter faecalis</name>
    <dbReference type="NCBI Taxonomy" id="272240"/>
    <lineage>
        <taxon>Bacteria</taxon>
        <taxon>Bacillati</taxon>
        <taxon>Actinomycetota</taxon>
        <taxon>Actinomycetes</taxon>
        <taxon>Micrococcales</taxon>
        <taxon>Microbacteriaceae</taxon>
        <taxon>Gulosibacter</taxon>
    </lineage>
</organism>
<evidence type="ECO:0000259" key="5">
    <source>
        <dbReference type="Pfam" id="PF22725"/>
    </source>
</evidence>
<keyword evidence="3" id="KW-0520">NAD</keyword>
<evidence type="ECO:0000259" key="4">
    <source>
        <dbReference type="Pfam" id="PF01408"/>
    </source>
</evidence>
<name>A0ABW5UWU1_9MICO</name>
<protein>
    <submittedName>
        <fullName evidence="6">Gfo/Idh/MocA family protein</fullName>
    </submittedName>
</protein>
<dbReference type="PANTHER" id="PTHR22604">
    <property type="entry name" value="OXIDOREDUCTASES"/>
    <property type="match status" value="1"/>
</dbReference>
<dbReference type="InterPro" id="IPR055170">
    <property type="entry name" value="GFO_IDH_MocA-like_dom"/>
</dbReference>
<comment type="caution">
    <text evidence="6">The sequence shown here is derived from an EMBL/GenBank/DDBJ whole genome shotgun (WGS) entry which is preliminary data.</text>
</comment>
<comment type="similarity">
    <text evidence="1">Belongs to the Gfo/Idh/MocA family.</text>
</comment>
<keyword evidence="7" id="KW-1185">Reference proteome</keyword>
<evidence type="ECO:0000256" key="3">
    <source>
        <dbReference type="ARBA" id="ARBA00023027"/>
    </source>
</evidence>
<evidence type="ECO:0000313" key="6">
    <source>
        <dbReference type="EMBL" id="MFD2758138.1"/>
    </source>
</evidence>
<dbReference type="InterPro" id="IPR000683">
    <property type="entry name" value="Gfo/Idh/MocA-like_OxRdtase_N"/>
</dbReference>
<feature type="domain" description="GFO/IDH/MocA-like oxidoreductase" evidence="5">
    <location>
        <begin position="136"/>
        <end position="255"/>
    </location>
</feature>
<dbReference type="PANTHER" id="PTHR22604:SF105">
    <property type="entry name" value="TRANS-1,2-DIHYDROBENZENE-1,2-DIOL DEHYDROGENASE"/>
    <property type="match status" value="1"/>
</dbReference>
<evidence type="ECO:0000256" key="1">
    <source>
        <dbReference type="ARBA" id="ARBA00010928"/>
    </source>
</evidence>
<dbReference type="SUPFAM" id="SSF51735">
    <property type="entry name" value="NAD(P)-binding Rossmann-fold domains"/>
    <property type="match status" value="1"/>
</dbReference>
<evidence type="ECO:0000313" key="7">
    <source>
        <dbReference type="Proteomes" id="UP001597492"/>
    </source>
</evidence>
<dbReference type="RefSeq" id="WP_019618590.1">
    <property type="nucleotide sequence ID" value="NZ_JBHUNE010000006.1"/>
</dbReference>
<evidence type="ECO:0000256" key="2">
    <source>
        <dbReference type="ARBA" id="ARBA00023002"/>
    </source>
</evidence>
<accession>A0ABW5UWU1</accession>
<reference evidence="7" key="1">
    <citation type="journal article" date="2019" name="Int. J. Syst. Evol. Microbiol.">
        <title>The Global Catalogue of Microorganisms (GCM) 10K type strain sequencing project: providing services to taxonomists for standard genome sequencing and annotation.</title>
        <authorList>
            <consortium name="The Broad Institute Genomics Platform"/>
            <consortium name="The Broad Institute Genome Sequencing Center for Infectious Disease"/>
            <person name="Wu L."/>
            <person name="Ma J."/>
        </authorList>
    </citation>
    <scope>NUCLEOTIDE SEQUENCE [LARGE SCALE GENOMIC DNA]</scope>
    <source>
        <strain evidence="7">TISTR 1514</strain>
    </source>
</reference>
<dbReference type="EMBL" id="JBHUNE010000006">
    <property type="protein sequence ID" value="MFD2758138.1"/>
    <property type="molecule type" value="Genomic_DNA"/>
</dbReference>
<feature type="domain" description="Gfo/Idh/MocA-like oxidoreductase N-terminal" evidence="4">
    <location>
        <begin position="8"/>
        <end position="125"/>
    </location>
</feature>